<dbReference type="Proteomes" id="UP000507470">
    <property type="component" value="Unassembled WGS sequence"/>
</dbReference>
<dbReference type="EMBL" id="CACVKT020005120">
    <property type="protein sequence ID" value="CAC5393118.1"/>
    <property type="molecule type" value="Genomic_DNA"/>
</dbReference>
<dbReference type="GO" id="GO:0016491">
    <property type="term" value="F:oxidoreductase activity"/>
    <property type="evidence" value="ECO:0007669"/>
    <property type="project" value="UniProtKB-KW"/>
</dbReference>
<evidence type="ECO:0000256" key="2">
    <source>
        <dbReference type="ARBA" id="ARBA00004555"/>
    </source>
</evidence>
<dbReference type="Pfam" id="PF00397">
    <property type="entry name" value="WW"/>
    <property type="match status" value="1"/>
</dbReference>
<dbReference type="PRINTS" id="PR00081">
    <property type="entry name" value="GDHRDH"/>
</dbReference>
<dbReference type="SMART" id="SM00456">
    <property type="entry name" value="WW"/>
    <property type="match status" value="2"/>
</dbReference>
<dbReference type="PROSITE" id="PS50020">
    <property type="entry name" value="WW_DOMAIN_2"/>
    <property type="match status" value="2"/>
</dbReference>
<evidence type="ECO:0000313" key="10">
    <source>
        <dbReference type="EMBL" id="CAC5393118.1"/>
    </source>
</evidence>
<organism evidence="10 11">
    <name type="scientific">Mytilus coruscus</name>
    <name type="common">Sea mussel</name>
    <dbReference type="NCBI Taxonomy" id="42192"/>
    <lineage>
        <taxon>Eukaryota</taxon>
        <taxon>Metazoa</taxon>
        <taxon>Spiralia</taxon>
        <taxon>Lophotrochozoa</taxon>
        <taxon>Mollusca</taxon>
        <taxon>Bivalvia</taxon>
        <taxon>Autobranchia</taxon>
        <taxon>Pteriomorphia</taxon>
        <taxon>Mytilida</taxon>
        <taxon>Mytiloidea</taxon>
        <taxon>Mytilidae</taxon>
        <taxon>Mytilinae</taxon>
        <taxon>Mytilus</taxon>
    </lineage>
</organism>
<dbReference type="SUPFAM" id="SSF51045">
    <property type="entry name" value="WW domain"/>
    <property type="match status" value="2"/>
</dbReference>
<dbReference type="Pfam" id="PF00106">
    <property type="entry name" value="adh_short"/>
    <property type="match status" value="1"/>
</dbReference>
<proteinExistence type="predicted"/>
<evidence type="ECO:0000256" key="1">
    <source>
        <dbReference type="ARBA" id="ARBA00004371"/>
    </source>
</evidence>
<keyword evidence="6" id="KW-0560">Oxidoreductase</keyword>
<evidence type="ECO:0000256" key="7">
    <source>
        <dbReference type="ARBA" id="ARBA00023034"/>
    </source>
</evidence>
<keyword evidence="7" id="KW-0333">Golgi apparatus</keyword>
<keyword evidence="8" id="KW-0458">Lysosome</keyword>
<protein>
    <recommendedName>
        <fullName evidence="3">WW domain-containing oxidoreductase</fullName>
    </recommendedName>
</protein>
<name>A0A6J8C9P9_MYTCO</name>
<dbReference type="Gene3D" id="3.40.50.720">
    <property type="entry name" value="NAD(P)-binding Rossmann-like Domain"/>
    <property type="match status" value="1"/>
</dbReference>
<evidence type="ECO:0000256" key="8">
    <source>
        <dbReference type="ARBA" id="ARBA00023228"/>
    </source>
</evidence>
<dbReference type="FunFam" id="3.40.50.720:FF:000353">
    <property type="entry name" value="WW domain-containing oxidoreductase"/>
    <property type="match status" value="1"/>
</dbReference>
<evidence type="ECO:0000256" key="5">
    <source>
        <dbReference type="ARBA" id="ARBA00022703"/>
    </source>
</evidence>
<dbReference type="CDD" id="cd00201">
    <property type="entry name" value="WW"/>
    <property type="match status" value="2"/>
</dbReference>
<dbReference type="AlphaFoldDB" id="A0A6J8C9P9"/>
<dbReference type="GO" id="GO:0006915">
    <property type="term" value="P:apoptotic process"/>
    <property type="evidence" value="ECO:0007669"/>
    <property type="project" value="UniProtKB-KW"/>
</dbReference>
<dbReference type="InterPro" id="IPR036020">
    <property type="entry name" value="WW_dom_sf"/>
</dbReference>
<dbReference type="Gene3D" id="2.20.70.10">
    <property type="match status" value="2"/>
</dbReference>
<feature type="domain" description="WW" evidence="9">
    <location>
        <begin position="37"/>
        <end position="70"/>
    </location>
</feature>
<dbReference type="InterPro" id="IPR036291">
    <property type="entry name" value="NAD(P)-bd_dom_sf"/>
</dbReference>
<dbReference type="PROSITE" id="PS01159">
    <property type="entry name" value="WW_DOMAIN_1"/>
    <property type="match status" value="2"/>
</dbReference>
<gene>
    <name evidence="10" type="ORF">MCOR_28005</name>
</gene>
<dbReference type="OrthoDB" id="9989144at2759"/>
<evidence type="ECO:0000256" key="3">
    <source>
        <dbReference type="ARBA" id="ARBA00016094"/>
    </source>
</evidence>
<sequence>MVLFVHIYLCSHAISKIYSGQSDLRMSNNIIDTDSEDELPPGWEERVTFEGRVFYASHDQQNTQWKHPVTGKEKYVRGELPYGWERVIQDDGTIVYVDHINKKTCFTDPRLAFAEPLKTSPKDFRQKFDGNSSALQILNGRDLTGKYAIITGASDGIGYETARSLAFHGATIIMACRNTEKAEKCKSSILKDRPKATIEILHLDLASLRSVKQFAEEYKRRAWPLHMLILNAGVFGLPYIVTENDLEMTFQVNHLSHFYLTKLLYDLLVSSAPSRVVVVSSESHRFPKIHIVEDVCEDSLSLPKDKYSDMNAYNVSKLCNNLFSLHLNKLLAGKKVTSNSLHPGSCISTNIQRNWWLYKVVFFIVRPFTKSKQQGAATTVYCATHSDVEEIGGMYFNNCCPCQPSKESMDEQLAEKIWTVSETILQDRLARLTSI</sequence>
<keyword evidence="11" id="KW-1185">Reference proteome</keyword>
<feature type="domain" description="WW" evidence="9">
    <location>
        <begin position="78"/>
        <end position="111"/>
    </location>
</feature>
<dbReference type="GO" id="GO:0005764">
    <property type="term" value="C:lysosome"/>
    <property type="evidence" value="ECO:0007669"/>
    <property type="project" value="UniProtKB-SubCell"/>
</dbReference>
<dbReference type="GO" id="GO:0016055">
    <property type="term" value="P:Wnt signaling pathway"/>
    <property type="evidence" value="ECO:0007669"/>
    <property type="project" value="UniProtKB-KW"/>
</dbReference>
<evidence type="ECO:0000313" key="11">
    <source>
        <dbReference type="Proteomes" id="UP000507470"/>
    </source>
</evidence>
<reference evidence="10 11" key="1">
    <citation type="submission" date="2020-06" db="EMBL/GenBank/DDBJ databases">
        <authorList>
            <person name="Li R."/>
            <person name="Bekaert M."/>
        </authorList>
    </citation>
    <scope>NUCLEOTIDE SEQUENCE [LARGE SCALE GENOMIC DNA]</scope>
    <source>
        <strain evidence="11">wild</strain>
    </source>
</reference>
<comment type="subcellular location">
    <subcellularLocation>
        <location evidence="2">Golgi apparatus</location>
    </subcellularLocation>
    <subcellularLocation>
        <location evidence="1">Lysosome</location>
    </subcellularLocation>
</comment>
<keyword evidence="4" id="KW-0879">Wnt signaling pathway</keyword>
<evidence type="ECO:0000259" key="9">
    <source>
        <dbReference type="PROSITE" id="PS50020"/>
    </source>
</evidence>
<dbReference type="PANTHER" id="PTHR43157">
    <property type="entry name" value="PHOSPHATIDYLINOSITOL-GLYCAN BIOSYNTHESIS CLASS F PROTEIN-RELATED"/>
    <property type="match status" value="1"/>
</dbReference>
<evidence type="ECO:0000256" key="6">
    <source>
        <dbReference type="ARBA" id="ARBA00023002"/>
    </source>
</evidence>
<dbReference type="SUPFAM" id="SSF51735">
    <property type="entry name" value="NAD(P)-binding Rossmann-fold domains"/>
    <property type="match status" value="1"/>
</dbReference>
<evidence type="ECO:0000256" key="4">
    <source>
        <dbReference type="ARBA" id="ARBA00022687"/>
    </source>
</evidence>
<dbReference type="InterPro" id="IPR001202">
    <property type="entry name" value="WW_dom"/>
</dbReference>
<keyword evidence="5" id="KW-0053">Apoptosis</keyword>
<accession>A0A6J8C9P9</accession>
<dbReference type="PANTHER" id="PTHR43157:SF31">
    <property type="entry name" value="PHOSPHATIDYLINOSITOL-GLYCAN BIOSYNTHESIS CLASS F PROTEIN"/>
    <property type="match status" value="1"/>
</dbReference>
<dbReference type="GO" id="GO:0005794">
    <property type="term" value="C:Golgi apparatus"/>
    <property type="evidence" value="ECO:0007669"/>
    <property type="project" value="UniProtKB-SubCell"/>
</dbReference>
<dbReference type="InterPro" id="IPR002347">
    <property type="entry name" value="SDR_fam"/>
</dbReference>